<name>K1PGV5_MAGGI</name>
<dbReference type="HOGENOM" id="CLU_2869756_0_0_1"/>
<proteinExistence type="predicted"/>
<reference evidence="1" key="1">
    <citation type="journal article" date="2012" name="Nature">
        <title>The oyster genome reveals stress adaptation and complexity of shell formation.</title>
        <authorList>
            <person name="Zhang G."/>
            <person name="Fang X."/>
            <person name="Guo X."/>
            <person name="Li L."/>
            <person name="Luo R."/>
            <person name="Xu F."/>
            <person name="Yang P."/>
            <person name="Zhang L."/>
            <person name="Wang X."/>
            <person name="Qi H."/>
            <person name="Xiong Z."/>
            <person name="Que H."/>
            <person name="Xie Y."/>
            <person name="Holland P.W."/>
            <person name="Paps J."/>
            <person name="Zhu Y."/>
            <person name="Wu F."/>
            <person name="Chen Y."/>
            <person name="Wang J."/>
            <person name="Peng C."/>
            <person name="Meng J."/>
            <person name="Yang L."/>
            <person name="Liu J."/>
            <person name="Wen B."/>
            <person name="Zhang N."/>
            <person name="Huang Z."/>
            <person name="Zhu Q."/>
            <person name="Feng Y."/>
            <person name="Mount A."/>
            <person name="Hedgecock D."/>
            <person name="Xu Z."/>
            <person name="Liu Y."/>
            <person name="Domazet-Loso T."/>
            <person name="Du Y."/>
            <person name="Sun X."/>
            <person name="Zhang S."/>
            <person name="Liu B."/>
            <person name="Cheng P."/>
            <person name="Jiang X."/>
            <person name="Li J."/>
            <person name="Fan D."/>
            <person name="Wang W."/>
            <person name="Fu W."/>
            <person name="Wang T."/>
            <person name="Wang B."/>
            <person name="Zhang J."/>
            <person name="Peng Z."/>
            <person name="Li Y."/>
            <person name="Li N."/>
            <person name="Wang J."/>
            <person name="Chen M."/>
            <person name="He Y."/>
            <person name="Tan F."/>
            <person name="Song X."/>
            <person name="Zheng Q."/>
            <person name="Huang R."/>
            <person name="Yang H."/>
            <person name="Du X."/>
            <person name="Chen L."/>
            <person name="Yang M."/>
            <person name="Gaffney P.M."/>
            <person name="Wang S."/>
            <person name="Luo L."/>
            <person name="She Z."/>
            <person name="Ming Y."/>
            <person name="Huang W."/>
            <person name="Zhang S."/>
            <person name="Huang B."/>
            <person name="Zhang Y."/>
            <person name="Qu T."/>
            <person name="Ni P."/>
            <person name="Miao G."/>
            <person name="Wang J."/>
            <person name="Wang Q."/>
            <person name="Steinberg C.E."/>
            <person name="Wang H."/>
            <person name="Li N."/>
            <person name="Qian L."/>
            <person name="Zhang G."/>
            <person name="Li Y."/>
            <person name="Yang H."/>
            <person name="Liu X."/>
            <person name="Wang J."/>
            <person name="Yin Y."/>
            <person name="Wang J."/>
        </authorList>
    </citation>
    <scope>NUCLEOTIDE SEQUENCE [LARGE SCALE GENOMIC DNA]</scope>
    <source>
        <strain evidence="1">05x7-T-G4-1.051#20</strain>
    </source>
</reference>
<protein>
    <submittedName>
        <fullName evidence="1">Uncharacterized protein</fullName>
    </submittedName>
</protein>
<evidence type="ECO:0000313" key="1">
    <source>
        <dbReference type="EMBL" id="EKC23127.1"/>
    </source>
</evidence>
<dbReference type="AlphaFoldDB" id="K1PGV5"/>
<dbReference type="EMBL" id="JH816489">
    <property type="protein sequence ID" value="EKC23127.1"/>
    <property type="molecule type" value="Genomic_DNA"/>
</dbReference>
<gene>
    <name evidence="1" type="ORF">CGI_10000270</name>
</gene>
<dbReference type="InParanoid" id="K1PGV5"/>
<sequence>MQKVFSVHHQETTVNCRNFSCPQTSVTGVTKIKEQRKKCDIPFKTRGRVFPGAVGNYHRAKFTV</sequence>
<accession>K1PGV5</accession>
<organism evidence="1">
    <name type="scientific">Magallana gigas</name>
    <name type="common">Pacific oyster</name>
    <name type="synonym">Crassostrea gigas</name>
    <dbReference type="NCBI Taxonomy" id="29159"/>
    <lineage>
        <taxon>Eukaryota</taxon>
        <taxon>Metazoa</taxon>
        <taxon>Spiralia</taxon>
        <taxon>Lophotrochozoa</taxon>
        <taxon>Mollusca</taxon>
        <taxon>Bivalvia</taxon>
        <taxon>Autobranchia</taxon>
        <taxon>Pteriomorphia</taxon>
        <taxon>Ostreida</taxon>
        <taxon>Ostreoidea</taxon>
        <taxon>Ostreidae</taxon>
        <taxon>Magallana</taxon>
    </lineage>
</organism>